<accession>A0A1J7IHC0</accession>
<reference evidence="1 2" key="1">
    <citation type="submission" date="2016-10" db="EMBL/GenBank/DDBJ databases">
        <title>Draft genome sequence of Coniochaeta ligniaria NRRL30616, a lignocellulolytic fungus for bioabatement of inhibitors in plant biomass hydrolysates.</title>
        <authorList>
            <consortium name="DOE Joint Genome Institute"/>
            <person name="Jimenez D.J."/>
            <person name="Hector R.E."/>
            <person name="Riley R."/>
            <person name="Sun H."/>
            <person name="Grigoriev I.V."/>
            <person name="Van Elsas J.D."/>
            <person name="Nichols N.N."/>
        </authorList>
    </citation>
    <scope>NUCLEOTIDE SEQUENCE [LARGE SCALE GENOMIC DNA]</scope>
    <source>
        <strain evidence="1 2">NRRL 30616</strain>
    </source>
</reference>
<name>A0A1J7IHC0_9PEZI</name>
<evidence type="ECO:0000313" key="1">
    <source>
        <dbReference type="EMBL" id="OIW26789.1"/>
    </source>
</evidence>
<dbReference type="Proteomes" id="UP000182658">
    <property type="component" value="Unassembled WGS sequence"/>
</dbReference>
<dbReference type="AlphaFoldDB" id="A0A1J7IHC0"/>
<sequence length="65" mass="7192">MFWLELDNSTQHKGTVLDQRPRANIARRPPGAPARTSTVGRTVDNRLAAAGRNLGLPTYLIVRHS</sequence>
<gene>
    <name evidence="1" type="ORF">CONLIGDRAFT_635039</name>
</gene>
<keyword evidence="2" id="KW-1185">Reference proteome</keyword>
<evidence type="ECO:0000313" key="2">
    <source>
        <dbReference type="Proteomes" id="UP000182658"/>
    </source>
</evidence>
<organism evidence="1 2">
    <name type="scientific">Coniochaeta ligniaria NRRL 30616</name>
    <dbReference type="NCBI Taxonomy" id="1408157"/>
    <lineage>
        <taxon>Eukaryota</taxon>
        <taxon>Fungi</taxon>
        <taxon>Dikarya</taxon>
        <taxon>Ascomycota</taxon>
        <taxon>Pezizomycotina</taxon>
        <taxon>Sordariomycetes</taxon>
        <taxon>Sordariomycetidae</taxon>
        <taxon>Coniochaetales</taxon>
        <taxon>Coniochaetaceae</taxon>
        <taxon>Coniochaeta</taxon>
    </lineage>
</organism>
<proteinExistence type="predicted"/>
<dbReference type="InParanoid" id="A0A1J7IHC0"/>
<protein>
    <submittedName>
        <fullName evidence="1">Uncharacterized protein</fullName>
    </submittedName>
</protein>
<dbReference type="EMBL" id="KV875100">
    <property type="protein sequence ID" value="OIW26789.1"/>
    <property type="molecule type" value="Genomic_DNA"/>
</dbReference>